<feature type="transmembrane region" description="Helical" evidence="6">
    <location>
        <begin position="318"/>
        <end position="343"/>
    </location>
</feature>
<proteinExistence type="predicted"/>
<evidence type="ECO:0000256" key="3">
    <source>
        <dbReference type="ARBA" id="ARBA00022989"/>
    </source>
</evidence>
<dbReference type="PROSITE" id="PS50850">
    <property type="entry name" value="MFS"/>
    <property type="match status" value="1"/>
</dbReference>
<feature type="transmembrane region" description="Helical" evidence="6">
    <location>
        <begin position="355"/>
        <end position="375"/>
    </location>
</feature>
<dbReference type="InterPro" id="IPR011701">
    <property type="entry name" value="MFS"/>
</dbReference>
<feature type="transmembrane region" description="Helical" evidence="6">
    <location>
        <begin position="154"/>
        <end position="174"/>
    </location>
</feature>
<evidence type="ECO:0000256" key="5">
    <source>
        <dbReference type="SAM" id="MobiDB-lite"/>
    </source>
</evidence>
<feature type="transmembrane region" description="Helical" evidence="6">
    <location>
        <begin position="423"/>
        <end position="443"/>
    </location>
</feature>
<comment type="caution">
    <text evidence="8">The sequence shown here is derived from an EMBL/GenBank/DDBJ whole genome shotgun (WGS) entry which is preliminary data.</text>
</comment>
<feature type="region of interest" description="Disordered" evidence="5">
    <location>
        <begin position="35"/>
        <end position="62"/>
    </location>
</feature>
<dbReference type="InterPro" id="IPR020846">
    <property type="entry name" value="MFS_dom"/>
</dbReference>
<feature type="transmembrane region" description="Helical" evidence="6">
    <location>
        <begin position="89"/>
        <end position="113"/>
    </location>
</feature>
<dbReference type="InterPro" id="IPR036259">
    <property type="entry name" value="MFS_trans_sf"/>
</dbReference>
<feature type="domain" description="Major facilitator superfamily (MFS) profile" evidence="7">
    <location>
        <begin position="88"/>
        <end position="517"/>
    </location>
</feature>
<dbReference type="SUPFAM" id="SSF103473">
    <property type="entry name" value="MFS general substrate transporter"/>
    <property type="match status" value="1"/>
</dbReference>
<evidence type="ECO:0000313" key="9">
    <source>
        <dbReference type="Proteomes" id="UP000027238"/>
    </source>
</evidence>
<dbReference type="AlphaFoldDB" id="A0A066XGZ0"/>
<feature type="transmembrane region" description="Helical" evidence="6">
    <location>
        <begin position="125"/>
        <end position="142"/>
    </location>
</feature>
<gene>
    <name evidence="8" type="ORF">CSUB01_12415</name>
</gene>
<feature type="transmembrane region" description="Helical" evidence="6">
    <location>
        <begin position="395"/>
        <end position="417"/>
    </location>
</feature>
<dbReference type="Pfam" id="PF07690">
    <property type="entry name" value="MFS_1"/>
    <property type="match status" value="1"/>
</dbReference>
<comment type="subcellular location">
    <subcellularLocation>
        <location evidence="1">Membrane</location>
        <topology evidence="1">Multi-pass membrane protein</topology>
    </subcellularLocation>
</comment>
<evidence type="ECO:0000259" key="7">
    <source>
        <dbReference type="PROSITE" id="PS50850"/>
    </source>
</evidence>
<dbReference type="eggNOG" id="KOG0255">
    <property type="taxonomic scope" value="Eukaryota"/>
</dbReference>
<evidence type="ECO:0000256" key="1">
    <source>
        <dbReference type="ARBA" id="ARBA00004141"/>
    </source>
</evidence>
<feature type="transmembrane region" description="Helical" evidence="6">
    <location>
        <begin position="242"/>
        <end position="263"/>
    </location>
</feature>
<dbReference type="EMBL" id="JMSE01000876">
    <property type="protein sequence ID" value="KDN66929.1"/>
    <property type="molecule type" value="Genomic_DNA"/>
</dbReference>
<dbReference type="PANTHER" id="PTHR23502">
    <property type="entry name" value="MAJOR FACILITATOR SUPERFAMILY"/>
    <property type="match status" value="1"/>
</dbReference>
<feature type="transmembrane region" description="Helical" evidence="6">
    <location>
        <begin position="491"/>
        <end position="514"/>
    </location>
</feature>
<accession>A0A066XGZ0</accession>
<dbReference type="OrthoDB" id="10366231at2759"/>
<dbReference type="OMA" id="ICFMSPL"/>
<organism evidence="8 9">
    <name type="scientific">Colletotrichum sublineola</name>
    <name type="common">Sorghum anthracnose fungus</name>
    <dbReference type="NCBI Taxonomy" id="1173701"/>
    <lineage>
        <taxon>Eukaryota</taxon>
        <taxon>Fungi</taxon>
        <taxon>Dikarya</taxon>
        <taxon>Ascomycota</taxon>
        <taxon>Pezizomycotina</taxon>
        <taxon>Sordariomycetes</taxon>
        <taxon>Hypocreomycetidae</taxon>
        <taxon>Glomerellales</taxon>
        <taxon>Glomerellaceae</taxon>
        <taxon>Colletotrichum</taxon>
        <taxon>Colletotrichum graminicola species complex</taxon>
    </lineage>
</organism>
<dbReference type="HOGENOM" id="CLU_008455_1_1_1"/>
<dbReference type="Gene3D" id="1.20.1250.20">
    <property type="entry name" value="MFS general substrate transporter like domains"/>
    <property type="match status" value="1"/>
</dbReference>
<keyword evidence="3 6" id="KW-1133">Transmembrane helix</keyword>
<reference evidence="9" key="1">
    <citation type="journal article" date="2014" name="Genome Announc.">
        <title>Draft genome sequence of Colletotrichum sublineola, a destructive pathogen of cultivated sorghum.</title>
        <authorList>
            <person name="Baroncelli R."/>
            <person name="Sanz-Martin J.M."/>
            <person name="Rech G.E."/>
            <person name="Sukno S.A."/>
            <person name="Thon M.R."/>
        </authorList>
    </citation>
    <scope>NUCLEOTIDE SEQUENCE [LARGE SCALE GENOMIC DNA]</scope>
    <source>
        <strain evidence="9">TX430BB</strain>
    </source>
</reference>
<evidence type="ECO:0000256" key="2">
    <source>
        <dbReference type="ARBA" id="ARBA00022692"/>
    </source>
</evidence>
<evidence type="ECO:0000256" key="6">
    <source>
        <dbReference type="SAM" id="Phobius"/>
    </source>
</evidence>
<feature type="transmembrane region" description="Helical" evidence="6">
    <location>
        <begin position="180"/>
        <end position="202"/>
    </location>
</feature>
<keyword evidence="9" id="KW-1185">Reference proteome</keyword>
<dbReference type="GO" id="GO:0022857">
    <property type="term" value="F:transmembrane transporter activity"/>
    <property type="evidence" value="ECO:0007669"/>
    <property type="project" value="InterPro"/>
</dbReference>
<dbReference type="Proteomes" id="UP000027238">
    <property type="component" value="Unassembled WGS sequence"/>
</dbReference>
<feature type="transmembrane region" description="Helical" evidence="6">
    <location>
        <begin position="455"/>
        <end position="479"/>
    </location>
</feature>
<feature type="transmembrane region" description="Helical" evidence="6">
    <location>
        <begin position="214"/>
        <end position="236"/>
    </location>
</feature>
<dbReference type="STRING" id="1173701.A0A066XGZ0"/>
<keyword evidence="2 6" id="KW-0812">Transmembrane</keyword>
<dbReference type="PANTHER" id="PTHR23502:SF60">
    <property type="entry name" value="MAJOR FACILITATOR SUPERFAMILY (MFS) PROFILE DOMAIN-CONTAINING PROTEIN-RELATED"/>
    <property type="match status" value="1"/>
</dbReference>
<sequence length="526" mass="57288">MSDPPVLQLQLPSWKLEILGQWEFDRNSVTRTVDDGPLRKIEPVQQAAPQSSDDTAKSSGVEEKMVTWNSADDADNPRNWTRRAKWKNLIMVSLICFMSPLSSTILAAALPQIRSDLHVTSEVELQAIFSIFTLGYTVGPIFMSPLSDVYGRVIVLQLSNVVNLLANAACAAATSSTTLIILRLVAGIGGSTGLIIGGGVISETFNPDERGFAVAVYSLAPIAGPTLGPILGAFLIQRFGLPSIFISTSIASAVLGAIGFFILRETNPRCILRVRTVRLRKETGDPALRTQWDDQKISYTFLIAIRQPFYLLFTKPMAILLVFFQSYLWGLLYLAFSIYISIFNSVFQQPLDTASLNYLAFLCGNIVSVLVSSIISDRVYRDLKARFGRGIDKPIFRLPMTIGGVFVFAAGLIVIGWAAERKISVLMADVGGALFAMGSFTAYQSLQVLMIDAFGVYATSILAAAAMVRSIASFSFPLAAPALFASLGFGWGHTLIALIALLFGSATVVFTWWLEDRLTIELPAGY</sequence>
<protein>
    <submittedName>
        <fullName evidence="8">Putative major facilitator superfamily transporter</fullName>
    </submittedName>
</protein>
<evidence type="ECO:0000313" key="8">
    <source>
        <dbReference type="EMBL" id="KDN66929.1"/>
    </source>
</evidence>
<dbReference type="GO" id="GO:0016020">
    <property type="term" value="C:membrane"/>
    <property type="evidence" value="ECO:0007669"/>
    <property type="project" value="UniProtKB-SubCell"/>
</dbReference>
<name>A0A066XGZ0_COLSU</name>
<keyword evidence="4 6" id="KW-0472">Membrane</keyword>
<evidence type="ECO:0000256" key="4">
    <source>
        <dbReference type="ARBA" id="ARBA00023136"/>
    </source>
</evidence>